<evidence type="ECO:0000313" key="3">
    <source>
        <dbReference type="Proteomes" id="UP000663866"/>
    </source>
</evidence>
<keyword evidence="3" id="KW-1185">Reference proteome</keyword>
<dbReference type="Pfam" id="PF26215">
    <property type="entry name" value="HTH_animal"/>
    <property type="match status" value="1"/>
</dbReference>
<dbReference type="PROSITE" id="PS50878">
    <property type="entry name" value="RT_POL"/>
    <property type="match status" value="1"/>
</dbReference>
<name>A0A820BCE1_9BILA</name>
<protein>
    <recommendedName>
        <fullName evidence="1">Reverse transcriptase domain-containing protein</fullName>
    </recommendedName>
</protein>
<accession>A0A820BCE1</accession>
<evidence type="ECO:0000259" key="1">
    <source>
        <dbReference type="PROSITE" id="PS50878"/>
    </source>
</evidence>
<organism evidence="2 3">
    <name type="scientific">Rotaria magnacalcarata</name>
    <dbReference type="NCBI Taxonomy" id="392030"/>
    <lineage>
        <taxon>Eukaryota</taxon>
        <taxon>Metazoa</taxon>
        <taxon>Spiralia</taxon>
        <taxon>Gnathifera</taxon>
        <taxon>Rotifera</taxon>
        <taxon>Eurotatoria</taxon>
        <taxon>Bdelloidea</taxon>
        <taxon>Philodinida</taxon>
        <taxon>Philodinidae</taxon>
        <taxon>Rotaria</taxon>
    </lineage>
</organism>
<gene>
    <name evidence="2" type="ORF">OVN521_LOCUS26541</name>
</gene>
<feature type="domain" description="Reverse transcriptase" evidence="1">
    <location>
        <begin position="232"/>
        <end position="482"/>
    </location>
</feature>
<dbReference type="EMBL" id="CAJOBG010007005">
    <property type="protein sequence ID" value="CAF4203971.1"/>
    <property type="molecule type" value="Genomic_DNA"/>
</dbReference>
<dbReference type="Proteomes" id="UP000663866">
    <property type="component" value="Unassembled WGS sequence"/>
</dbReference>
<proteinExistence type="predicted"/>
<sequence length="571" mass="67079">MTLLKCYLSHYTNRLIRQIRYKEACVHVKLVRRHHRHLLSKQQIVDVYPQIIVDVPKISLNRIQLDYLSKSGPNYIRSNQSSLHSYKHQEKHVQEEHKNIMNVITRYLIREHHIPLTATIIRKFSQQLETSLHQQYMIPLSYLNIYRTRKEFKLMKSIQHRLKKGNYILRETDKSGIFHIGTSVDYEKKAEAYRQKTGAYIELDSNPLWSVFDKVILLLNDLRSKKYILSRQLDKMMPKRETVQLAYLYFIPKPHKAGTPLRPILSSMNMPTTGISKFLDKLIRPIFDKHARSTTIIGGVDLIQRLEAYTTNGHHIPNTYLCAFDITDLYTMLPQEESLDILIEFLLQHSYQKVQNIPIDIIRKLALIVIKEDVFVYEKKFCRQVIDGAMGSAFTLTLPNIFMWKWQRQLVHRLEVSNEIYGRYVDDIFFTSNDSLESIDQMLAKANNFHSNIKLNTNGALMTSAYHKEAAEPYVVPFGLDHLGHVFRNTVDTAITRVVRYSTVLSQFEKEIRQMKLLFLYNGYPPRHIDWRLIISFRKYLSKNFILPLINTSDDFGYLRHQLLTASTATA</sequence>
<dbReference type="PANTHER" id="PTHR21301">
    <property type="entry name" value="REVERSE TRANSCRIPTASE"/>
    <property type="match status" value="1"/>
</dbReference>
<dbReference type="PANTHER" id="PTHR21301:SF10">
    <property type="entry name" value="REVERSE TRANSCRIPTASE DOMAIN-CONTAINING PROTEIN"/>
    <property type="match status" value="1"/>
</dbReference>
<evidence type="ECO:0000313" key="2">
    <source>
        <dbReference type="EMBL" id="CAF4203971.1"/>
    </source>
</evidence>
<reference evidence="2" key="1">
    <citation type="submission" date="2021-02" db="EMBL/GenBank/DDBJ databases">
        <authorList>
            <person name="Nowell W R."/>
        </authorList>
    </citation>
    <scope>NUCLEOTIDE SEQUENCE</scope>
</reference>
<dbReference type="InterPro" id="IPR058912">
    <property type="entry name" value="HTH_animal"/>
</dbReference>
<comment type="caution">
    <text evidence="2">The sequence shown here is derived from an EMBL/GenBank/DDBJ whole genome shotgun (WGS) entry which is preliminary data.</text>
</comment>
<dbReference type="InterPro" id="IPR000477">
    <property type="entry name" value="RT_dom"/>
</dbReference>
<dbReference type="AlphaFoldDB" id="A0A820BCE1"/>